<dbReference type="RefSeq" id="WP_380850649.1">
    <property type="nucleotide sequence ID" value="NZ_JBHSFP010000044.1"/>
</dbReference>
<dbReference type="Gene3D" id="3.10.450.50">
    <property type="match status" value="1"/>
</dbReference>
<dbReference type="EMBL" id="JBHSFP010000044">
    <property type="protein sequence ID" value="MFC4536355.1"/>
    <property type="molecule type" value="Genomic_DNA"/>
</dbReference>
<keyword evidence="4" id="KW-1185">Reference proteome</keyword>
<evidence type="ECO:0000259" key="2">
    <source>
        <dbReference type="Pfam" id="PF12680"/>
    </source>
</evidence>
<evidence type="ECO:0000313" key="4">
    <source>
        <dbReference type="Proteomes" id="UP001596004"/>
    </source>
</evidence>
<evidence type="ECO:0000256" key="1">
    <source>
        <dbReference type="SAM" id="MobiDB-lite"/>
    </source>
</evidence>
<gene>
    <name evidence="3" type="ORF">ACFO60_36785</name>
</gene>
<dbReference type="InterPro" id="IPR037401">
    <property type="entry name" value="SnoaL-like"/>
</dbReference>
<dbReference type="Pfam" id="PF12680">
    <property type="entry name" value="SnoaL_2"/>
    <property type="match status" value="1"/>
</dbReference>
<accession>A0ABV9CUS5</accession>
<proteinExistence type="predicted"/>
<evidence type="ECO:0000313" key="3">
    <source>
        <dbReference type="EMBL" id="MFC4536355.1"/>
    </source>
</evidence>
<reference evidence="4" key="1">
    <citation type="journal article" date="2019" name="Int. J. Syst. Evol. Microbiol.">
        <title>The Global Catalogue of Microorganisms (GCM) 10K type strain sequencing project: providing services to taxonomists for standard genome sequencing and annotation.</title>
        <authorList>
            <consortium name="The Broad Institute Genomics Platform"/>
            <consortium name="The Broad Institute Genome Sequencing Center for Infectious Disease"/>
            <person name="Wu L."/>
            <person name="Ma J."/>
        </authorList>
    </citation>
    <scope>NUCLEOTIDE SEQUENCE [LARGE SCALE GENOMIC DNA]</scope>
    <source>
        <strain evidence="4">CGMCC 4.7132</strain>
    </source>
</reference>
<dbReference type="Proteomes" id="UP001596004">
    <property type="component" value="Unassembled WGS sequence"/>
</dbReference>
<protein>
    <submittedName>
        <fullName evidence="3">Nuclear transport factor 2 family protein</fullName>
    </submittedName>
</protein>
<feature type="region of interest" description="Disordered" evidence="1">
    <location>
        <begin position="116"/>
        <end position="138"/>
    </location>
</feature>
<organism evidence="3 4">
    <name type="scientific">Sphaerisporangium dianthi</name>
    <dbReference type="NCBI Taxonomy" id="1436120"/>
    <lineage>
        <taxon>Bacteria</taxon>
        <taxon>Bacillati</taxon>
        <taxon>Actinomycetota</taxon>
        <taxon>Actinomycetes</taxon>
        <taxon>Streptosporangiales</taxon>
        <taxon>Streptosporangiaceae</taxon>
        <taxon>Sphaerisporangium</taxon>
    </lineage>
</organism>
<comment type="caution">
    <text evidence="3">The sequence shown here is derived from an EMBL/GenBank/DDBJ whole genome shotgun (WGS) entry which is preliminary data.</text>
</comment>
<dbReference type="InterPro" id="IPR032710">
    <property type="entry name" value="NTF2-like_dom_sf"/>
</dbReference>
<name>A0ABV9CUS5_9ACTN</name>
<sequence>MSGATDPDAGIRARLRQHWEASERGDLDAEHAIYAADAILDYPQSGERFEGRSKIQAQRGGHPAERHFTIRRILGGGGLWVSECVITYDGVPTYSISVMELTDGLVTHETQYFADPFPAPPGRAAPAEPIPVRDPQAG</sequence>
<feature type="domain" description="SnoaL-like" evidence="2">
    <location>
        <begin position="16"/>
        <end position="108"/>
    </location>
</feature>
<dbReference type="SUPFAM" id="SSF54427">
    <property type="entry name" value="NTF2-like"/>
    <property type="match status" value="1"/>
</dbReference>